<dbReference type="eggNOG" id="COG0399">
    <property type="taxonomic scope" value="Bacteria"/>
</dbReference>
<keyword evidence="4" id="KW-1185">Reference proteome</keyword>
<comment type="similarity">
    <text evidence="1 2">Belongs to the DegT/DnrJ/EryC1 family.</text>
</comment>
<dbReference type="InterPro" id="IPR015422">
    <property type="entry name" value="PyrdxlP-dep_Trfase_small"/>
</dbReference>
<dbReference type="HOGENOM" id="CLU_036177_0_0_5"/>
<dbReference type="PANTHER" id="PTHR30244">
    <property type="entry name" value="TRANSAMINASE"/>
    <property type="match status" value="1"/>
</dbReference>
<dbReference type="STRING" id="1094558.ME5_01840"/>
<evidence type="ECO:0000256" key="1">
    <source>
        <dbReference type="ARBA" id="ARBA00037999"/>
    </source>
</evidence>
<gene>
    <name evidence="3" type="ORF">ME5_01840</name>
</gene>
<dbReference type="AlphaFoldDB" id="J0R166"/>
<dbReference type="RefSeq" id="WP_008040510.1">
    <property type="nucleotide sequence ID" value="NZ_JH725147.1"/>
</dbReference>
<evidence type="ECO:0008006" key="5">
    <source>
        <dbReference type="Google" id="ProtNLM"/>
    </source>
</evidence>
<protein>
    <recommendedName>
        <fullName evidence="5">DegT/DnrJ/EryC1/StrS aminotransferase</fullName>
    </recommendedName>
</protein>
<dbReference type="InterPro" id="IPR015424">
    <property type="entry name" value="PyrdxlP-dep_Trfase"/>
</dbReference>
<dbReference type="Proteomes" id="UP000008952">
    <property type="component" value="Unassembled WGS sequence"/>
</dbReference>
<comment type="caution">
    <text evidence="3">The sequence shown here is derived from an EMBL/GenBank/DDBJ whole genome shotgun (WGS) entry which is preliminary data.</text>
</comment>
<dbReference type="Gene3D" id="3.90.1150.10">
    <property type="entry name" value="Aspartate Aminotransferase, domain 1"/>
    <property type="match status" value="1"/>
</dbReference>
<evidence type="ECO:0000313" key="4">
    <source>
        <dbReference type="Proteomes" id="UP000008952"/>
    </source>
</evidence>
<dbReference type="GO" id="GO:0008483">
    <property type="term" value="F:transaminase activity"/>
    <property type="evidence" value="ECO:0007669"/>
    <property type="project" value="TreeGrafter"/>
</dbReference>
<dbReference type="OrthoDB" id="9768668at2"/>
<organism evidence="3 4">
    <name type="scientific">Bartonella tamiae Th239</name>
    <dbReference type="NCBI Taxonomy" id="1094558"/>
    <lineage>
        <taxon>Bacteria</taxon>
        <taxon>Pseudomonadati</taxon>
        <taxon>Pseudomonadota</taxon>
        <taxon>Alphaproteobacteria</taxon>
        <taxon>Hyphomicrobiales</taxon>
        <taxon>Bartonellaceae</taxon>
        <taxon>Bartonella</taxon>
    </lineage>
</organism>
<accession>J0R166</accession>
<dbReference type="InterPro" id="IPR015421">
    <property type="entry name" value="PyrdxlP-dep_Trfase_major"/>
</dbReference>
<dbReference type="PANTHER" id="PTHR30244:SF34">
    <property type="entry name" value="DTDP-4-AMINO-4,6-DIDEOXYGALACTOSE TRANSAMINASE"/>
    <property type="match status" value="1"/>
</dbReference>
<dbReference type="GO" id="GO:0000271">
    <property type="term" value="P:polysaccharide biosynthetic process"/>
    <property type="evidence" value="ECO:0007669"/>
    <property type="project" value="TreeGrafter"/>
</dbReference>
<dbReference type="GO" id="GO:0030170">
    <property type="term" value="F:pyridoxal phosphate binding"/>
    <property type="evidence" value="ECO:0007669"/>
    <property type="project" value="TreeGrafter"/>
</dbReference>
<evidence type="ECO:0000256" key="2">
    <source>
        <dbReference type="RuleBase" id="RU004508"/>
    </source>
</evidence>
<dbReference type="SUPFAM" id="SSF53383">
    <property type="entry name" value="PLP-dependent transferases"/>
    <property type="match status" value="1"/>
</dbReference>
<dbReference type="PATRIC" id="fig|1094558.3.peg.1973"/>
<sequence>MVFFREIPPTAGLPMLWRDWLPTNRNLKHDAAILFKLPPLLLESSGTAAFIIALETLKRMPQNIERTEVIIPAFNCPLVLLAIAQCGLIPRLCDTKLNHFDFDLIALEKLLSKKTLAIVPTHIGGQLADVDAVMPLAHSYGAFVIEDGAQAFGSSAGKSADIVFFSLAVGKGLTLFEGGLLTAREEKMRRALQQTHDQFIQRKPSLEAKRILELLGYTLAYRPFMLQWAYGTPRRNNLKKGDIENAVGDVFSFPIPLHKVSTLREKRGARALQRYPVFLEKIKTQAKRRIDHLHTIPSIHVIKGITKETNIWPFLILLMPDRKSRDQALETLWPSPYGVTRLFVHALANYNYLKPFLDNQDNTPNAINFADRLLTISNSLWMNDDDFDCIIKILKQSLPQ</sequence>
<dbReference type="Gene3D" id="3.40.640.10">
    <property type="entry name" value="Type I PLP-dependent aspartate aminotransferase-like (Major domain)"/>
    <property type="match status" value="1"/>
</dbReference>
<name>J0R166_9HYPH</name>
<reference evidence="3 4" key="1">
    <citation type="submission" date="2012-03" db="EMBL/GenBank/DDBJ databases">
        <title>The Genome Sequence of Bartonella tamiae Th239.</title>
        <authorList>
            <consortium name="The Broad Institute Genome Sequencing Platform"/>
            <consortium name="The Broad Institute Genome Sequencing Center for Infectious Disease"/>
            <person name="Feldgarden M."/>
            <person name="Kirby J."/>
            <person name="Kosoy M."/>
            <person name="Birtles R."/>
            <person name="Probert W.S."/>
            <person name="Chiaraviglio L."/>
            <person name="Young S.K."/>
            <person name="Zeng Q."/>
            <person name="Gargeya S."/>
            <person name="Fitzgerald M."/>
            <person name="Haas B."/>
            <person name="Abouelleil A."/>
            <person name="Alvarado L."/>
            <person name="Arachchi H.M."/>
            <person name="Berlin A."/>
            <person name="Chapman S.B."/>
            <person name="Gearin G."/>
            <person name="Goldberg J."/>
            <person name="Griggs A."/>
            <person name="Gujja S."/>
            <person name="Hansen M."/>
            <person name="Heiman D."/>
            <person name="Howarth C."/>
            <person name="Larimer J."/>
            <person name="Lui A."/>
            <person name="MacDonald P.J.P."/>
            <person name="McCowen C."/>
            <person name="Montmayeur A."/>
            <person name="Murphy C."/>
            <person name="Neiman D."/>
            <person name="Pearson M."/>
            <person name="Priest M."/>
            <person name="Roberts A."/>
            <person name="Saif S."/>
            <person name="Shea T."/>
            <person name="Sisk P."/>
            <person name="Stolte C."/>
            <person name="Sykes S."/>
            <person name="Wortman J."/>
            <person name="Nusbaum C."/>
            <person name="Birren B."/>
        </authorList>
    </citation>
    <scope>NUCLEOTIDE SEQUENCE [LARGE SCALE GENOMIC DNA]</scope>
    <source>
        <strain evidence="3 4">Th239</strain>
    </source>
</reference>
<keyword evidence="2" id="KW-0663">Pyridoxal phosphate</keyword>
<dbReference type="EMBL" id="AIMB01000008">
    <property type="protein sequence ID" value="EJF89289.1"/>
    <property type="molecule type" value="Genomic_DNA"/>
</dbReference>
<dbReference type="InterPro" id="IPR000653">
    <property type="entry name" value="DegT/StrS_aminotransferase"/>
</dbReference>
<proteinExistence type="inferred from homology"/>
<evidence type="ECO:0000313" key="3">
    <source>
        <dbReference type="EMBL" id="EJF89289.1"/>
    </source>
</evidence>
<dbReference type="Pfam" id="PF01041">
    <property type="entry name" value="DegT_DnrJ_EryC1"/>
    <property type="match status" value="1"/>
</dbReference>